<organism evidence="2 3">
    <name type="scientific">Elysia crispata</name>
    <name type="common">lettuce slug</name>
    <dbReference type="NCBI Taxonomy" id="231223"/>
    <lineage>
        <taxon>Eukaryota</taxon>
        <taxon>Metazoa</taxon>
        <taxon>Spiralia</taxon>
        <taxon>Lophotrochozoa</taxon>
        <taxon>Mollusca</taxon>
        <taxon>Gastropoda</taxon>
        <taxon>Heterobranchia</taxon>
        <taxon>Euthyneura</taxon>
        <taxon>Panpulmonata</taxon>
        <taxon>Sacoglossa</taxon>
        <taxon>Placobranchoidea</taxon>
        <taxon>Plakobranchidae</taxon>
        <taxon>Elysia</taxon>
    </lineage>
</organism>
<proteinExistence type="predicted"/>
<feature type="region of interest" description="Disordered" evidence="1">
    <location>
        <begin position="1"/>
        <end position="35"/>
    </location>
</feature>
<dbReference type="AlphaFoldDB" id="A0AAE1CR76"/>
<dbReference type="Proteomes" id="UP001283361">
    <property type="component" value="Unassembled WGS sequence"/>
</dbReference>
<comment type="caution">
    <text evidence="2">The sequence shown here is derived from an EMBL/GenBank/DDBJ whole genome shotgun (WGS) entry which is preliminary data.</text>
</comment>
<accession>A0AAE1CR76</accession>
<keyword evidence="3" id="KW-1185">Reference proteome</keyword>
<protein>
    <submittedName>
        <fullName evidence="2">Uncharacterized protein</fullName>
    </submittedName>
</protein>
<gene>
    <name evidence="2" type="ORF">RRG08_013586</name>
</gene>
<feature type="compositionally biased region" description="Polar residues" evidence="1">
    <location>
        <begin position="7"/>
        <end position="16"/>
    </location>
</feature>
<evidence type="ECO:0000313" key="2">
    <source>
        <dbReference type="EMBL" id="KAK3730291.1"/>
    </source>
</evidence>
<reference evidence="2" key="1">
    <citation type="journal article" date="2023" name="G3 (Bethesda)">
        <title>A reference genome for the long-term kleptoplast-retaining sea slug Elysia crispata morphotype clarki.</title>
        <authorList>
            <person name="Eastman K.E."/>
            <person name="Pendleton A.L."/>
            <person name="Shaikh M.A."/>
            <person name="Suttiyut T."/>
            <person name="Ogas R."/>
            <person name="Tomko P."/>
            <person name="Gavelis G."/>
            <person name="Widhalm J.R."/>
            <person name="Wisecaver J.H."/>
        </authorList>
    </citation>
    <scope>NUCLEOTIDE SEQUENCE</scope>
    <source>
        <strain evidence="2">ECLA1</strain>
    </source>
</reference>
<evidence type="ECO:0000256" key="1">
    <source>
        <dbReference type="SAM" id="MobiDB-lite"/>
    </source>
</evidence>
<evidence type="ECO:0000313" key="3">
    <source>
        <dbReference type="Proteomes" id="UP001283361"/>
    </source>
</evidence>
<sequence length="98" mass="10543">MGKSQESHPSNTQQGYSDKRLGIHSGSKKSHIKKAREAVKGAVSAVLPGAAQCQEDRLGHGTGWEHLFARTCCANLDLCFLPHGLMSRLTEKTVGEIG</sequence>
<dbReference type="EMBL" id="JAWDGP010007084">
    <property type="protein sequence ID" value="KAK3730291.1"/>
    <property type="molecule type" value="Genomic_DNA"/>
</dbReference>
<name>A0AAE1CR76_9GAST</name>